<dbReference type="HOGENOM" id="CLU_437532_0_0_1"/>
<dbReference type="OrthoDB" id="5232189at2759"/>
<feature type="region of interest" description="Disordered" evidence="1">
    <location>
        <begin position="467"/>
        <end position="625"/>
    </location>
</feature>
<evidence type="ECO:0000256" key="1">
    <source>
        <dbReference type="SAM" id="MobiDB-lite"/>
    </source>
</evidence>
<feature type="compositionally biased region" description="Pro residues" evidence="1">
    <location>
        <begin position="475"/>
        <end position="488"/>
    </location>
</feature>
<protein>
    <submittedName>
        <fullName evidence="2">Uncharacterized protein</fullName>
    </submittedName>
</protein>
<organism evidence="2 3">
    <name type="scientific">Sporothrix brasiliensis 5110</name>
    <dbReference type="NCBI Taxonomy" id="1398154"/>
    <lineage>
        <taxon>Eukaryota</taxon>
        <taxon>Fungi</taxon>
        <taxon>Dikarya</taxon>
        <taxon>Ascomycota</taxon>
        <taxon>Pezizomycotina</taxon>
        <taxon>Sordariomycetes</taxon>
        <taxon>Sordariomycetidae</taxon>
        <taxon>Ophiostomatales</taxon>
        <taxon>Ophiostomataceae</taxon>
        <taxon>Sporothrix</taxon>
    </lineage>
</organism>
<evidence type="ECO:0000313" key="3">
    <source>
        <dbReference type="Proteomes" id="UP000031575"/>
    </source>
</evidence>
<dbReference type="Proteomes" id="UP000031575">
    <property type="component" value="Unassembled WGS sequence"/>
</dbReference>
<name>A0A0C2IV92_9PEZI</name>
<dbReference type="RefSeq" id="XP_040618695.1">
    <property type="nucleotide sequence ID" value="XM_040758715.1"/>
</dbReference>
<accession>A0A0C2IV92</accession>
<feature type="compositionally biased region" description="Gly residues" evidence="1">
    <location>
        <begin position="614"/>
        <end position="625"/>
    </location>
</feature>
<comment type="caution">
    <text evidence="2">The sequence shown here is derived from an EMBL/GenBank/DDBJ whole genome shotgun (WGS) entry which is preliminary data.</text>
</comment>
<dbReference type="EMBL" id="AWTV01000008">
    <property type="protein sequence ID" value="KIH90685.1"/>
    <property type="molecule type" value="Genomic_DNA"/>
</dbReference>
<proteinExistence type="predicted"/>
<dbReference type="VEuPathDB" id="FungiDB:SPBR_00396"/>
<dbReference type="GeneID" id="63673636"/>
<dbReference type="AlphaFoldDB" id="A0A0C2IV92"/>
<sequence>MNGAPEAAKSVIQHPQERMSSRERYYLRLKRAIDAVDSRLVRLACLGRPGQWILHHEDIYSATLDTRPHSRNPDEEVPVRGLTYPEKGIVWAGKGTAPNFKDIRFWEGKRKDLDEKIEQVKAKLVQPRFTPEELQSLESLEEQAGHFFHTELDDKRKRMVGDKTAVFNILFDLAGLGRPGQWILHNEELYHPAIDTRPQTRAAEKSIVIRDATYKGDTRVLGDGVLVDYELTWAGNGPQPDFADFDYWENKRSDLRDKRRQVKEGLVQPRFTPDELRTLESMEGDEDHAFTIYARERRENPSVVKTAESFAALQKLAETQQMVISLMDDLWDCGLAGKWVLHYEDLYLPVYDTRFRERDKDEDRDTLPGHIVINNVIDDFNDLRFDSRFRSPPDFGNIAYWEEKRAELRKKRDDVEAGKLVTHHFSEGELMRIELLERAILEQRERERDRLFSSTDQKTKGVAAWLNGDTEGAMPTPPQPRTPTPPPRTHLLSGVPNHAGRRGHVTENVGAEHSQLRNSEALKRKRSTNNEDESLPGHAMRPVKRNKKQSQPELTSTMPTMPTMPTRRPSPPQKVRGHVRTATSISPLDPSNARGETDSRVLAGRGTQRSTGFTQGGSGVVGRRA</sequence>
<keyword evidence="3" id="KW-1185">Reference proteome</keyword>
<gene>
    <name evidence="2" type="ORF">SPBR_00396</name>
</gene>
<evidence type="ECO:0000313" key="2">
    <source>
        <dbReference type="EMBL" id="KIH90685.1"/>
    </source>
</evidence>
<reference evidence="2 3" key="1">
    <citation type="journal article" date="2014" name="BMC Genomics">
        <title>Comparative genomics of the major fungal agents of human and animal Sporotrichosis: Sporothrix schenckii and Sporothrix brasiliensis.</title>
        <authorList>
            <person name="Teixeira M.M."/>
            <person name="de Almeida L.G."/>
            <person name="Kubitschek-Barreira P."/>
            <person name="Alves F.L."/>
            <person name="Kioshima E.S."/>
            <person name="Abadio A.K."/>
            <person name="Fernandes L."/>
            <person name="Derengowski L.S."/>
            <person name="Ferreira K.S."/>
            <person name="Souza R.C."/>
            <person name="Ruiz J.C."/>
            <person name="de Andrade N.C."/>
            <person name="Paes H.C."/>
            <person name="Nicola A.M."/>
            <person name="Albuquerque P."/>
            <person name="Gerber A.L."/>
            <person name="Martins V.P."/>
            <person name="Peconick L.D."/>
            <person name="Neto A.V."/>
            <person name="Chaucanez C.B."/>
            <person name="Silva P.A."/>
            <person name="Cunha O.L."/>
            <person name="de Oliveira F.F."/>
            <person name="dos Santos T.C."/>
            <person name="Barros A.L."/>
            <person name="Soares M.A."/>
            <person name="de Oliveira L.M."/>
            <person name="Marini M.M."/>
            <person name="Villalobos-Duno H."/>
            <person name="Cunha M.M."/>
            <person name="de Hoog S."/>
            <person name="da Silveira J.F."/>
            <person name="Henrissat B."/>
            <person name="Nino-Vega G.A."/>
            <person name="Cisalpino P.S."/>
            <person name="Mora-Montes H.M."/>
            <person name="Almeida S.R."/>
            <person name="Stajich J.E."/>
            <person name="Lopes-Bezerra L.M."/>
            <person name="Vasconcelos A.T."/>
            <person name="Felipe M.S."/>
        </authorList>
    </citation>
    <scope>NUCLEOTIDE SEQUENCE [LARGE SCALE GENOMIC DNA]</scope>
    <source>
        <strain evidence="2 3">5110</strain>
    </source>
</reference>
<feature type="compositionally biased region" description="Low complexity" evidence="1">
    <location>
        <begin position="555"/>
        <end position="567"/>
    </location>
</feature>